<dbReference type="RefSeq" id="WP_153525506.1">
    <property type="nucleotide sequence ID" value="NZ_JBEPDZ010000004.1"/>
</dbReference>
<dbReference type="SUPFAM" id="SSF55136">
    <property type="entry name" value="Probable bacterial effector-binding domain"/>
    <property type="match status" value="1"/>
</dbReference>
<gene>
    <name evidence="3" type="ORF">FF041_29025</name>
</gene>
<dbReference type="EMBL" id="VCLA01000181">
    <property type="protein sequence ID" value="MQT04070.1"/>
    <property type="molecule type" value="Genomic_DNA"/>
</dbReference>
<sequence>MTDGESGESGEFGEPGESGESGVEPVIVERGEQLYAFVHGSVRMDAFGVLADRLGELIGWLTAHGVAFAGAPFFRFNTVDLAGESDVEAGIPVVSRPEPEGDIRIGSLPSGRYATVVFTGHPDRLSGVAAALREWAAGEGLEWDMTETGGVERWGCRLESYRTDPRVEPDPEKWEIELAFRLAD</sequence>
<dbReference type="SMART" id="SM00871">
    <property type="entry name" value="AraC_E_bind"/>
    <property type="match status" value="1"/>
</dbReference>
<dbReference type="Proteomes" id="UP000419138">
    <property type="component" value="Unassembled WGS sequence"/>
</dbReference>
<evidence type="ECO:0000313" key="4">
    <source>
        <dbReference type="Proteomes" id="UP000419138"/>
    </source>
</evidence>
<dbReference type="OrthoDB" id="64208at2"/>
<dbReference type="InterPro" id="IPR010499">
    <property type="entry name" value="AraC_E-bd"/>
</dbReference>
<organism evidence="3 4">
    <name type="scientific">Streptomyces jumonjinensis</name>
    <dbReference type="NCBI Taxonomy" id="1945"/>
    <lineage>
        <taxon>Bacteria</taxon>
        <taxon>Bacillati</taxon>
        <taxon>Actinomycetota</taxon>
        <taxon>Actinomycetes</taxon>
        <taxon>Kitasatosporales</taxon>
        <taxon>Streptomycetaceae</taxon>
        <taxon>Streptomyces</taxon>
    </lineage>
</organism>
<dbReference type="InterPro" id="IPR011256">
    <property type="entry name" value="Reg_factor_effector_dom_sf"/>
</dbReference>
<accession>A0A646KPP7</accession>
<dbReference type="AlphaFoldDB" id="A0A646KPP7"/>
<dbReference type="Gene3D" id="3.20.80.10">
    <property type="entry name" value="Regulatory factor, effector binding domain"/>
    <property type="match status" value="1"/>
</dbReference>
<protein>
    <submittedName>
        <fullName evidence="3">GyrI-like domain-containing protein</fullName>
    </submittedName>
</protein>
<evidence type="ECO:0000313" key="3">
    <source>
        <dbReference type="EMBL" id="MQT04070.1"/>
    </source>
</evidence>
<feature type="domain" description="AraC effector-binding" evidence="2">
    <location>
        <begin position="23"/>
        <end position="183"/>
    </location>
</feature>
<dbReference type="Pfam" id="PF06445">
    <property type="entry name" value="GyrI-like"/>
    <property type="match status" value="1"/>
</dbReference>
<evidence type="ECO:0000256" key="1">
    <source>
        <dbReference type="SAM" id="MobiDB-lite"/>
    </source>
</evidence>
<name>A0A646KPP7_STRJU</name>
<dbReference type="InterPro" id="IPR029442">
    <property type="entry name" value="GyrI-like"/>
</dbReference>
<feature type="region of interest" description="Disordered" evidence="1">
    <location>
        <begin position="1"/>
        <end position="22"/>
    </location>
</feature>
<keyword evidence="4" id="KW-1185">Reference proteome</keyword>
<evidence type="ECO:0000259" key="2">
    <source>
        <dbReference type="SMART" id="SM00871"/>
    </source>
</evidence>
<comment type="caution">
    <text evidence="3">The sequence shown here is derived from an EMBL/GenBank/DDBJ whole genome shotgun (WGS) entry which is preliminary data.</text>
</comment>
<proteinExistence type="predicted"/>
<reference evidence="3 4" key="1">
    <citation type="submission" date="2019-05" db="EMBL/GenBank/DDBJ databases">
        <title>Comparative genomics and metabolomics analyses of clavulanic acid producing Streptomyces species provides insight into specialized metabolism and evolution of beta-lactam biosynthetic gene clusters.</title>
        <authorList>
            <person name="Moore M.A."/>
            <person name="Cruz-Morales P."/>
            <person name="Barona Gomez F."/>
            <person name="Kapil T."/>
        </authorList>
    </citation>
    <scope>NUCLEOTIDE SEQUENCE [LARGE SCALE GENOMIC DNA]</scope>
    <source>
        <strain evidence="3 4">NRRL 5741</strain>
    </source>
</reference>